<evidence type="ECO:0000259" key="1">
    <source>
        <dbReference type="Pfam" id="PF06904"/>
    </source>
</evidence>
<name>A0A8J3E1A2_9PROT</name>
<reference evidence="2" key="1">
    <citation type="journal article" date="2014" name="Int. J. Syst. Evol. Microbiol.">
        <title>Complete genome sequence of Corynebacterium casei LMG S-19264T (=DSM 44701T), isolated from a smear-ripened cheese.</title>
        <authorList>
            <consortium name="US DOE Joint Genome Institute (JGI-PGF)"/>
            <person name="Walter F."/>
            <person name="Albersmeier A."/>
            <person name="Kalinowski J."/>
            <person name="Ruckert C."/>
        </authorList>
    </citation>
    <scope>NUCLEOTIDE SEQUENCE</scope>
    <source>
        <strain evidence="2">CGMCC 1.15725</strain>
    </source>
</reference>
<comment type="caution">
    <text evidence="2">The sequence shown here is derived from an EMBL/GenBank/DDBJ whole genome shotgun (WGS) entry which is preliminary data.</text>
</comment>
<keyword evidence="3" id="KW-1185">Reference proteome</keyword>
<dbReference type="Proteomes" id="UP000646365">
    <property type="component" value="Unassembled WGS sequence"/>
</dbReference>
<feature type="domain" description="Extensin-like C-terminal" evidence="1">
    <location>
        <begin position="12"/>
        <end position="160"/>
    </location>
</feature>
<dbReference type="Pfam" id="PF06904">
    <property type="entry name" value="Extensin-like_C"/>
    <property type="match status" value="1"/>
</dbReference>
<dbReference type="EMBL" id="BMJQ01000001">
    <property type="protein sequence ID" value="GGE99978.1"/>
    <property type="molecule type" value="Genomic_DNA"/>
</dbReference>
<protein>
    <recommendedName>
        <fullName evidence="1">Extensin-like C-terminal domain-containing protein</fullName>
    </recommendedName>
</protein>
<sequence>MSYQIPPQPVAVGPCQIDTPIRAYGLSIRWNQPATMSCQTADVLMRFESEVVEPNAIKILGNPVVTERNFGAYSCRVETGSRHRLSQHARGQAIDLAGWTLADGTRIDVEKDWTDEGPRGRFLHAVALGACRYFSVVLTPASNSWHHDHLHLDIGPDRLCSVG</sequence>
<gene>
    <name evidence="2" type="ORF">GCM10011611_01970</name>
</gene>
<reference evidence="2" key="2">
    <citation type="submission" date="2020-09" db="EMBL/GenBank/DDBJ databases">
        <authorList>
            <person name="Sun Q."/>
            <person name="Zhou Y."/>
        </authorList>
    </citation>
    <scope>NUCLEOTIDE SEQUENCE</scope>
    <source>
        <strain evidence="2">CGMCC 1.15725</strain>
    </source>
</reference>
<dbReference type="AlphaFoldDB" id="A0A8J3E1A2"/>
<evidence type="ECO:0000313" key="3">
    <source>
        <dbReference type="Proteomes" id="UP000646365"/>
    </source>
</evidence>
<proteinExistence type="predicted"/>
<accession>A0A8J3E1A2</accession>
<organism evidence="2 3">
    <name type="scientific">Aliidongia dinghuensis</name>
    <dbReference type="NCBI Taxonomy" id="1867774"/>
    <lineage>
        <taxon>Bacteria</taxon>
        <taxon>Pseudomonadati</taxon>
        <taxon>Pseudomonadota</taxon>
        <taxon>Alphaproteobacteria</taxon>
        <taxon>Rhodospirillales</taxon>
        <taxon>Dongiaceae</taxon>
        <taxon>Aliidongia</taxon>
    </lineage>
</organism>
<evidence type="ECO:0000313" key="2">
    <source>
        <dbReference type="EMBL" id="GGE99978.1"/>
    </source>
</evidence>
<dbReference type="InterPro" id="IPR009683">
    <property type="entry name" value="Extensin-like_C"/>
</dbReference>